<organism evidence="1 2">
    <name type="scientific">Cotesia glomerata</name>
    <name type="common">Lepidopteran parasitic wasp</name>
    <name type="synonym">Apanteles glomeratus</name>
    <dbReference type="NCBI Taxonomy" id="32391"/>
    <lineage>
        <taxon>Eukaryota</taxon>
        <taxon>Metazoa</taxon>
        <taxon>Ecdysozoa</taxon>
        <taxon>Arthropoda</taxon>
        <taxon>Hexapoda</taxon>
        <taxon>Insecta</taxon>
        <taxon>Pterygota</taxon>
        <taxon>Neoptera</taxon>
        <taxon>Endopterygota</taxon>
        <taxon>Hymenoptera</taxon>
        <taxon>Apocrita</taxon>
        <taxon>Ichneumonoidea</taxon>
        <taxon>Braconidae</taxon>
        <taxon>Microgastrinae</taxon>
        <taxon>Cotesia</taxon>
    </lineage>
</organism>
<comment type="caution">
    <text evidence="1">The sequence shown here is derived from an EMBL/GenBank/DDBJ whole genome shotgun (WGS) entry which is preliminary data.</text>
</comment>
<protein>
    <recommendedName>
        <fullName evidence="3">Phorbol-ester/DAG-type domain-containing protein</fullName>
    </recommendedName>
</protein>
<dbReference type="AlphaFoldDB" id="A0AAV7I3U7"/>
<gene>
    <name evidence="1" type="ORF">KQX54_014013</name>
</gene>
<accession>A0AAV7I3U7</accession>
<sequence length="138" mass="15182">MPPKLSIGSQGSSPFTPKKCKGCGSNIVTTEPVNCNKCLALYHPGCVKAQNVLQTENVTLRKEIYEDSLKIFDPVKASVDALRVDFEELSAKFSDRVAAIESDNESIKNRLDTACADITKNTVSIDSLGHWLMTYWLA</sequence>
<evidence type="ECO:0000313" key="1">
    <source>
        <dbReference type="EMBL" id="KAH0552681.1"/>
    </source>
</evidence>
<reference evidence="1 2" key="1">
    <citation type="journal article" date="2021" name="J. Hered.">
        <title>A chromosome-level genome assembly of the parasitoid wasp, Cotesia glomerata (Hymenoptera: Braconidae).</title>
        <authorList>
            <person name="Pinto B.J."/>
            <person name="Weis J.J."/>
            <person name="Gamble T."/>
            <person name="Ode P.J."/>
            <person name="Paul R."/>
            <person name="Zaspel J.M."/>
        </authorList>
    </citation>
    <scope>NUCLEOTIDE SEQUENCE [LARGE SCALE GENOMIC DNA]</scope>
    <source>
        <strain evidence="1">CgM1</strain>
    </source>
</reference>
<dbReference type="EMBL" id="JAHXZJ010001492">
    <property type="protein sequence ID" value="KAH0552681.1"/>
    <property type="molecule type" value="Genomic_DNA"/>
</dbReference>
<evidence type="ECO:0008006" key="3">
    <source>
        <dbReference type="Google" id="ProtNLM"/>
    </source>
</evidence>
<evidence type="ECO:0000313" key="2">
    <source>
        <dbReference type="Proteomes" id="UP000826195"/>
    </source>
</evidence>
<keyword evidence="2" id="KW-1185">Reference proteome</keyword>
<name>A0AAV7I3U7_COTGL</name>
<proteinExistence type="predicted"/>
<dbReference type="Proteomes" id="UP000826195">
    <property type="component" value="Unassembled WGS sequence"/>
</dbReference>